<dbReference type="FunFam" id="1.10.287.130:FF:000049">
    <property type="entry name" value="C4-dicarboxylate transport sensor protein DctB"/>
    <property type="match status" value="1"/>
</dbReference>
<dbReference type="SMART" id="SM00387">
    <property type="entry name" value="HATPase_c"/>
    <property type="match status" value="1"/>
</dbReference>
<comment type="function">
    <text evidence="15">Member of the two-component regulatory system DctB/DctD involved in the transport of C4-dicarboxylates. DctB functions as a membrane-associated protein kinase that phosphorylates DctD in response to environmental signals.</text>
</comment>
<evidence type="ECO:0000313" key="20">
    <source>
        <dbReference type="EMBL" id="SHL41674.1"/>
    </source>
</evidence>
<evidence type="ECO:0000256" key="7">
    <source>
        <dbReference type="ARBA" id="ARBA00022679"/>
    </source>
</evidence>
<dbReference type="SUPFAM" id="SSF55874">
    <property type="entry name" value="ATPase domain of HSP90 chaperone/DNA topoisomerase II/histidine kinase"/>
    <property type="match status" value="1"/>
</dbReference>
<dbReference type="InterPro" id="IPR004358">
    <property type="entry name" value="Sig_transdc_His_kin-like_C"/>
</dbReference>
<dbReference type="STRING" id="1054996.SAMN05444414_11374"/>
<dbReference type="InterPro" id="IPR036890">
    <property type="entry name" value="HATPase_C_sf"/>
</dbReference>
<dbReference type="InterPro" id="IPR036097">
    <property type="entry name" value="HisK_dim/P_sf"/>
</dbReference>
<keyword evidence="8 18" id="KW-0812">Transmembrane</keyword>
<keyword evidence="14 18" id="KW-0472">Membrane</keyword>
<dbReference type="PROSITE" id="PS50109">
    <property type="entry name" value="HIS_KIN"/>
    <property type="match status" value="1"/>
</dbReference>
<evidence type="ECO:0000256" key="18">
    <source>
        <dbReference type="SAM" id="Phobius"/>
    </source>
</evidence>
<gene>
    <name evidence="20" type="ORF">SAMN05444414_11374</name>
</gene>
<dbReference type="InterPro" id="IPR017055">
    <property type="entry name" value="Sig_transdc_His_kinase_DctB"/>
</dbReference>
<evidence type="ECO:0000256" key="5">
    <source>
        <dbReference type="ARBA" id="ARBA00022519"/>
    </source>
</evidence>
<keyword evidence="9" id="KW-0547">Nucleotide-binding</keyword>
<organism evidence="20 21">
    <name type="scientific">Roseovarius marisflavi</name>
    <dbReference type="NCBI Taxonomy" id="1054996"/>
    <lineage>
        <taxon>Bacteria</taxon>
        <taxon>Pseudomonadati</taxon>
        <taxon>Pseudomonadota</taxon>
        <taxon>Alphaproteobacteria</taxon>
        <taxon>Rhodobacterales</taxon>
        <taxon>Roseobacteraceae</taxon>
        <taxon>Roseovarius</taxon>
    </lineage>
</organism>
<dbReference type="PRINTS" id="PR00344">
    <property type="entry name" value="BCTRLSENSOR"/>
</dbReference>
<dbReference type="PIRSF" id="PIRSF036431">
    <property type="entry name" value="STHK_DctB"/>
    <property type="match status" value="1"/>
</dbReference>
<evidence type="ECO:0000256" key="12">
    <source>
        <dbReference type="ARBA" id="ARBA00022989"/>
    </source>
</evidence>
<feature type="transmembrane region" description="Helical" evidence="18">
    <location>
        <begin position="279"/>
        <end position="299"/>
    </location>
</feature>
<dbReference type="EMBL" id="FRBN01000013">
    <property type="protein sequence ID" value="SHL41674.1"/>
    <property type="molecule type" value="Genomic_DNA"/>
</dbReference>
<dbReference type="OrthoDB" id="7568856at2"/>
<dbReference type="RefSeq" id="WP_073198425.1">
    <property type="nucleotide sequence ID" value="NZ_FRBN01000013.1"/>
</dbReference>
<evidence type="ECO:0000256" key="14">
    <source>
        <dbReference type="ARBA" id="ARBA00023136"/>
    </source>
</evidence>
<keyword evidence="11" id="KW-0067">ATP-binding</keyword>
<feature type="transmembrane region" description="Helical" evidence="18">
    <location>
        <begin position="7"/>
        <end position="29"/>
    </location>
</feature>
<evidence type="ECO:0000256" key="16">
    <source>
        <dbReference type="ARBA" id="ARBA00073143"/>
    </source>
</evidence>
<dbReference type="Gene3D" id="3.30.450.20">
    <property type="entry name" value="PAS domain"/>
    <property type="match status" value="1"/>
</dbReference>
<dbReference type="Proteomes" id="UP000184191">
    <property type="component" value="Unassembled WGS sequence"/>
</dbReference>
<dbReference type="Gene3D" id="1.10.287.130">
    <property type="match status" value="1"/>
</dbReference>
<dbReference type="CDD" id="cd00082">
    <property type="entry name" value="HisKA"/>
    <property type="match status" value="1"/>
</dbReference>
<dbReference type="Pfam" id="PF00512">
    <property type="entry name" value="HisKA"/>
    <property type="match status" value="1"/>
</dbReference>
<keyword evidence="6" id="KW-0597">Phosphoprotein</keyword>
<dbReference type="SUPFAM" id="SSF47384">
    <property type="entry name" value="Homodimeric domain of signal transducing histidine kinase"/>
    <property type="match status" value="1"/>
</dbReference>
<dbReference type="GO" id="GO:0000155">
    <property type="term" value="F:phosphorelay sensor kinase activity"/>
    <property type="evidence" value="ECO:0007669"/>
    <property type="project" value="InterPro"/>
</dbReference>
<keyword evidence="12 18" id="KW-1133">Transmembrane helix</keyword>
<dbReference type="PANTHER" id="PTHR43065:SF46">
    <property type="entry name" value="C4-DICARBOXYLATE TRANSPORT SENSOR PROTEIN DCTB"/>
    <property type="match status" value="1"/>
</dbReference>
<keyword evidence="7" id="KW-0808">Transferase</keyword>
<dbReference type="GO" id="GO:0005524">
    <property type="term" value="F:ATP binding"/>
    <property type="evidence" value="ECO:0007669"/>
    <property type="project" value="UniProtKB-KW"/>
</dbReference>
<dbReference type="SMART" id="SM00388">
    <property type="entry name" value="HisKA"/>
    <property type="match status" value="1"/>
</dbReference>
<evidence type="ECO:0000256" key="6">
    <source>
        <dbReference type="ARBA" id="ARBA00022553"/>
    </source>
</evidence>
<comment type="catalytic activity">
    <reaction evidence="1">
        <text>ATP + protein L-histidine = ADP + protein N-phospho-L-histidine.</text>
        <dbReference type="EC" id="2.7.13.3"/>
    </reaction>
</comment>
<dbReference type="InterPro" id="IPR003661">
    <property type="entry name" value="HisK_dim/P_dom"/>
</dbReference>
<evidence type="ECO:0000256" key="13">
    <source>
        <dbReference type="ARBA" id="ARBA00023012"/>
    </source>
</evidence>
<evidence type="ECO:0000256" key="1">
    <source>
        <dbReference type="ARBA" id="ARBA00000085"/>
    </source>
</evidence>
<dbReference type="Pfam" id="PF02518">
    <property type="entry name" value="HATPase_c"/>
    <property type="match status" value="1"/>
</dbReference>
<reference evidence="21" key="1">
    <citation type="submission" date="2016-11" db="EMBL/GenBank/DDBJ databases">
        <authorList>
            <person name="Varghese N."/>
            <person name="Submissions S."/>
        </authorList>
    </citation>
    <scope>NUCLEOTIDE SEQUENCE [LARGE SCALE GENOMIC DNA]</scope>
    <source>
        <strain evidence="21">DSM 29327</strain>
    </source>
</reference>
<proteinExistence type="predicted"/>
<keyword evidence="21" id="KW-1185">Reference proteome</keyword>
<dbReference type="InterPro" id="IPR005467">
    <property type="entry name" value="His_kinase_dom"/>
</dbReference>
<evidence type="ECO:0000256" key="10">
    <source>
        <dbReference type="ARBA" id="ARBA00022777"/>
    </source>
</evidence>
<keyword evidence="13" id="KW-0902">Two-component regulatory system</keyword>
<evidence type="ECO:0000256" key="17">
    <source>
        <dbReference type="SAM" id="Coils"/>
    </source>
</evidence>
<dbReference type="Gene3D" id="3.30.565.10">
    <property type="entry name" value="Histidine kinase-like ATPase, C-terminal domain"/>
    <property type="match status" value="1"/>
</dbReference>
<dbReference type="AlphaFoldDB" id="A0A1M7AG91"/>
<evidence type="ECO:0000256" key="9">
    <source>
        <dbReference type="ARBA" id="ARBA00022741"/>
    </source>
</evidence>
<evidence type="ECO:0000256" key="15">
    <source>
        <dbReference type="ARBA" id="ARBA00059004"/>
    </source>
</evidence>
<dbReference type="PANTHER" id="PTHR43065">
    <property type="entry name" value="SENSOR HISTIDINE KINASE"/>
    <property type="match status" value="1"/>
</dbReference>
<keyword evidence="17" id="KW-0175">Coiled coil</keyword>
<protein>
    <recommendedName>
        <fullName evidence="16">C4-dicarboxylate transport sensor protein DctB</fullName>
        <ecNumber evidence="3">2.7.13.3</ecNumber>
    </recommendedName>
</protein>
<feature type="domain" description="Histidine kinase" evidence="19">
    <location>
        <begin position="368"/>
        <end position="579"/>
    </location>
</feature>
<dbReference type="EC" id="2.7.13.3" evidence="3"/>
<evidence type="ECO:0000256" key="4">
    <source>
        <dbReference type="ARBA" id="ARBA00022475"/>
    </source>
</evidence>
<evidence type="ECO:0000313" key="21">
    <source>
        <dbReference type="Proteomes" id="UP000184191"/>
    </source>
</evidence>
<keyword evidence="10 20" id="KW-0418">Kinase</keyword>
<accession>A0A1M7AG91</accession>
<keyword evidence="4" id="KW-1003">Cell membrane</keyword>
<feature type="coiled-coil region" evidence="17">
    <location>
        <begin position="325"/>
        <end position="359"/>
    </location>
</feature>
<dbReference type="GO" id="GO:0005886">
    <property type="term" value="C:plasma membrane"/>
    <property type="evidence" value="ECO:0007669"/>
    <property type="project" value="UniProtKB-SubCell"/>
</dbReference>
<evidence type="ECO:0000256" key="2">
    <source>
        <dbReference type="ARBA" id="ARBA00004429"/>
    </source>
</evidence>
<evidence type="ECO:0000256" key="3">
    <source>
        <dbReference type="ARBA" id="ARBA00012438"/>
    </source>
</evidence>
<sequence>MSRRPPLTLIIVPFVLVVALIGGTVWHYGYRQALDQLERRGTADMSLVLGGLVSDLQRYRDQAVALAEHPTLTALSGPSTPHQQDAARRLLVAAADRTGATALFYVDAMGDVLAGSQARAPEGLARSQYFTRAMDGALGTAHGLEGAAKRRVFQFAAPSFASNGKVQGALVALADAENVEFGWRGSQTAVFLVDDEGRVFMSNRSELLGWRGVPGDDLLIPPEGAPIGFARQSVGPHDIWQVDLGPYLPKRALQLGQDLPRIGMTGVALVDVAPARQIAALQAGAVAGGLLFFGALLVLTQERRRSLARANAQLEGRVAERTATLTQTNLALRREVREREEAEAALKRAQAELVQAGKLRALGQMSAGISHELNQPLMAIRQFAANAGAFLQRKEPEKAAENLGRIDEMAHRMSRIIRNLRAFVRNENEPTAQVDIVKVIDSALEMTGERLGRDGIDIAWQAPPRPVWVRGGEVRLGQVMINLITNAADAMTDSDTRRLEIVVEGGAPVTVRLRDTGPGIEEPEKIFDPFYSTKLVGAGDGMGLGLSISYGLVQSFGGKITGTNTGSGAEFTVELDPWTATALPRDQREGAA</sequence>
<comment type="subcellular location">
    <subcellularLocation>
        <location evidence="2">Cell inner membrane</location>
        <topology evidence="2">Multi-pass membrane protein</topology>
    </subcellularLocation>
</comment>
<evidence type="ECO:0000256" key="8">
    <source>
        <dbReference type="ARBA" id="ARBA00022692"/>
    </source>
</evidence>
<keyword evidence="5" id="KW-0997">Cell inner membrane</keyword>
<name>A0A1M7AG91_9RHOB</name>
<evidence type="ECO:0000259" key="19">
    <source>
        <dbReference type="PROSITE" id="PS50109"/>
    </source>
</evidence>
<evidence type="ECO:0000256" key="11">
    <source>
        <dbReference type="ARBA" id="ARBA00022840"/>
    </source>
</evidence>
<dbReference type="InterPro" id="IPR003594">
    <property type="entry name" value="HATPase_dom"/>
</dbReference>